<proteinExistence type="inferred from homology"/>
<dbReference type="GO" id="GO:0005737">
    <property type="term" value="C:cytoplasm"/>
    <property type="evidence" value="ECO:0007669"/>
    <property type="project" value="UniProtKB-SubCell"/>
</dbReference>
<dbReference type="OrthoDB" id="771227at2759"/>
<dbReference type="InterPro" id="IPR023231">
    <property type="entry name" value="GSKIP_dom_sf"/>
</dbReference>
<keyword evidence="2" id="KW-0694">RNA-binding</keyword>
<comment type="subcellular location">
    <subcellularLocation>
        <location evidence="2">Cytoplasm</location>
    </subcellularLocation>
</comment>
<dbReference type="STRING" id="425264.A0A3G2S251"/>
<dbReference type="Pfam" id="PF13424">
    <property type="entry name" value="TPR_12"/>
    <property type="match status" value="2"/>
</dbReference>
<dbReference type="PROSITE" id="PS51823">
    <property type="entry name" value="CLU"/>
    <property type="match status" value="1"/>
</dbReference>
<dbReference type="SUPFAM" id="SSF103107">
    <property type="entry name" value="Hypothetical protein c14orf129, hspc210"/>
    <property type="match status" value="1"/>
</dbReference>
<dbReference type="InterPro" id="IPR025697">
    <property type="entry name" value="CLU_dom"/>
</dbReference>
<feature type="region of interest" description="Disordered" evidence="3">
    <location>
        <begin position="875"/>
        <end position="903"/>
    </location>
</feature>
<dbReference type="AlphaFoldDB" id="A0A3G2S251"/>
<keyword evidence="5" id="KW-0648">Protein biosynthesis</keyword>
<evidence type="ECO:0000256" key="1">
    <source>
        <dbReference type="ARBA" id="ARBA00022490"/>
    </source>
</evidence>
<evidence type="ECO:0000256" key="2">
    <source>
        <dbReference type="HAMAP-Rule" id="MF_03013"/>
    </source>
</evidence>
<feature type="region of interest" description="Disordered" evidence="3">
    <location>
        <begin position="1243"/>
        <end position="1262"/>
    </location>
</feature>
<organism evidence="5 6">
    <name type="scientific">Malassezia restricta (strain ATCC 96810 / NBRC 103918 / CBS 7877)</name>
    <name type="common">Seborrheic dermatitis infection agent</name>
    <dbReference type="NCBI Taxonomy" id="425264"/>
    <lineage>
        <taxon>Eukaryota</taxon>
        <taxon>Fungi</taxon>
        <taxon>Dikarya</taxon>
        <taxon>Basidiomycota</taxon>
        <taxon>Ustilaginomycotina</taxon>
        <taxon>Malasseziomycetes</taxon>
        <taxon>Malasseziales</taxon>
        <taxon>Malasseziaceae</taxon>
        <taxon>Malassezia</taxon>
    </lineage>
</organism>
<evidence type="ECO:0000313" key="5">
    <source>
        <dbReference type="EMBL" id="AYO41372.1"/>
    </source>
</evidence>
<dbReference type="GO" id="GO:0003729">
    <property type="term" value="F:mRNA binding"/>
    <property type="evidence" value="ECO:0007669"/>
    <property type="project" value="TreeGrafter"/>
</dbReference>
<evidence type="ECO:0000259" key="4">
    <source>
        <dbReference type="PROSITE" id="PS51823"/>
    </source>
</evidence>
<feature type="compositionally biased region" description="Polar residues" evidence="3">
    <location>
        <begin position="1207"/>
        <end position="1222"/>
    </location>
</feature>
<name>A0A3G2S251_MALR7</name>
<dbReference type="VEuPathDB" id="FungiDB:DNF11_0422"/>
<keyword evidence="1 2" id="KW-0963">Cytoplasm</keyword>
<dbReference type="Pfam" id="PF13236">
    <property type="entry name" value="CLU"/>
    <property type="match status" value="1"/>
</dbReference>
<dbReference type="InterPro" id="IPR028275">
    <property type="entry name" value="CLU_N"/>
</dbReference>
<keyword evidence="5" id="KW-0396">Initiation factor</keyword>
<comment type="subunit">
    <text evidence="2">May associate with the eukaryotic translation initiation factor 3 (eIF-3) complex.</text>
</comment>
<feature type="region of interest" description="Disordered" evidence="3">
    <location>
        <begin position="1203"/>
        <end position="1227"/>
    </location>
</feature>
<gene>
    <name evidence="2" type="primary">CLU1</name>
    <name evidence="2" type="synonym">TIF31</name>
    <name evidence="5" type="ORF">DNF11_0422</name>
</gene>
<dbReference type="GO" id="GO:0007005">
    <property type="term" value="P:mitochondrion organization"/>
    <property type="evidence" value="ECO:0007669"/>
    <property type="project" value="UniProtKB-UniRule"/>
</dbReference>
<reference evidence="5 6" key="1">
    <citation type="submission" date="2018-10" db="EMBL/GenBank/DDBJ databases">
        <title>Complete genome sequence of Malassezia restricta CBS 7877.</title>
        <authorList>
            <person name="Morand S.C."/>
            <person name="Bertignac M."/>
            <person name="Iltis A."/>
            <person name="Kolder I."/>
            <person name="Pirovano W."/>
            <person name="Jourdain R."/>
            <person name="Clavaud C."/>
        </authorList>
    </citation>
    <scope>NUCLEOTIDE SEQUENCE [LARGE SCALE GENOMIC DNA]</scope>
    <source>
        <strain evidence="5 6">CBS 7877</strain>
    </source>
</reference>
<accession>A0A3G2S251</accession>
<sequence length="1262" mass="139714">MASEPEQEAVATPTTFELELLLPKRPLLPKNVEALGLPETPSPLRVAVSQHETLNDLRATLNDSPEGYWLGAFRFRRTDSHARPGELVNEWDELHDVFRDDAPEQRVLQVSHEPYNDTEVRLHIQRLRDLLAGTHSDPASVSLDAGATVHDAVCHPAEWANEAHTAAPPKPTWRGWPADGTSQLFPSLTRRVRALPRCLHGLSLSAWNPPPKPLALRGDILYLVADTLEGESLHITASVHGFYVNASSSQRFQPQPHPHKTLRSSSLFDLLAAASPQFLQNFARLFNDPVSTRDYFSALPVMNSLPAAPWLAREPRHEPDAMRAQTAFLLSGAMSADTLDGSRDWNEELQSSRELPRTSLAERLMRDRVLNRLHAEFTLAAARVVPRVAAGDVPPMNPADAPAAHMFLFNNLFVTRGIDSVGMYDYLGGDAAAHVAVGKDVQGVRTLGVLDVEGVGLLGTVVVDWLGERWVVQTVLPGLFRQVAAEAAASQTDGATASHVAYGGIEGPDTIHSDPAFHELLRNVGKSLHVAPHRMRDAQGTEHELCLSVDCKGLRGTDGRMYVLDVSRLCPMDVHWFERDLHGPVLEGSESPAYPHRLPLLRPELIQTYWETQLHDFARSKLSQTQQEGQTRVDVSDFDLHFHPDAFAEFRTGSGDEARVIRPATDESDPSIAAVRTVSTHLRDTVIVRLVSDVAAGLASASDGLALTQQMHARGINMRYLGYIAHLCQPSQRSRWDETVVSKLSSGHEALVSAYRRVALHEMIVRSAKHCLRAYLRGVERTDAPACIAHFANCLLGSDLEPQPQPAPTESKAAWTSLTPAALFDELRADIRRRFRFELPPLYLETDLRKPQVLRALCLKMGIQLAVRDYAFEPTPASQTPASTGPAKKNKRTVPMPAPKPQRTTTFVPEDVVSLCPIVKLSTPKSTLVEEAFDAGRVTFARGEREIGTELLLESIGFHEQVYGLVHPETAKCYSLFATFVHHYWVEFARDAAKKKAEKKEGEADDEEPLPELVKETFQIENALRFQRQAVTVSERTLGLDHPDTMVHYINLSALERSAGHFDVALRYQDRIMELWQLLYGRDHPDAVHTLSSIALLLQSRQDFDTSLQAYQSSHDLALRLFGPDSIYTGNMAHELSQAYTLSGDLKTAIQVEKDAWRIFQDRLGADDALTQESQSFLSALASSAVRVAKLESAAKQQHAHDIVRAASSSRSAHTQRTSSHVHANPALANRSLDELVDYIQGAPGTGTSRAARKRAARTKKT</sequence>
<dbReference type="Pfam" id="PF15044">
    <property type="entry name" value="CLU_N"/>
    <property type="match status" value="1"/>
</dbReference>
<dbReference type="InterPro" id="IPR033646">
    <property type="entry name" value="CLU-central"/>
</dbReference>
<comment type="function">
    <text evidence="2">mRNA-binding protein involved in proper cytoplasmic distribution of mitochondria.</text>
</comment>
<dbReference type="SUPFAM" id="SSF48452">
    <property type="entry name" value="TPR-like"/>
    <property type="match status" value="1"/>
</dbReference>
<feature type="compositionally biased region" description="Basic residues" evidence="3">
    <location>
        <begin position="1251"/>
        <end position="1262"/>
    </location>
</feature>
<dbReference type="PANTHER" id="PTHR12601">
    <property type="entry name" value="EUKARYOTIC TRANSLATION INITIATION FACTOR 3 SUBUNIT EIF-3"/>
    <property type="match status" value="1"/>
</dbReference>
<dbReference type="HAMAP" id="MF_03013">
    <property type="entry name" value="CLU"/>
    <property type="match status" value="1"/>
</dbReference>
<comment type="similarity">
    <text evidence="2">Belongs to the CLU family.</text>
</comment>
<dbReference type="PANTHER" id="PTHR12601:SF6">
    <property type="entry name" value="CLUSTERED MITOCHONDRIA PROTEIN HOMOLOG"/>
    <property type="match status" value="1"/>
</dbReference>
<dbReference type="GO" id="GO:0003743">
    <property type="term" value="F:translation initiation factor activity"/>
    <property type="evidence" value="ECO:0007669"/>
    <property type="project" value="UniProtKB-KW"/>
</dbReference>
<evidence type="ECO:0000313" key="6">
    <source>
        <dbReference type="Proteomes" id="UP000269793"/>
    </source>
</evidence>
<dbReference type="Gene3D" id="1.25.40.10">
    <property type="entry name" value="Tetratricopeptide repeat domain"/>
    <property type="match status" value="1"/>
</dbReference>
<keyword evidence="6" id="KW-1185">Reference proteome</keyword>
<dbReference type="CDD" id="cd15466">
    <property type="entry name" value="CLU-central"/>
    <property type="match status" value="1"/>
</dbReference>
<dbReference type="EMBL" id="CP033148">
    <property type="protein sequence ID" value="AYO41372.1"/>
    <property type="molecule type" value="Genomic_DNA"/>
</dbReference>
<dbReference type="GO" id="GO:0048312">
    <property type="term" value="P:intracellular distribution of mitochondria"/>
    <property type="evidence" value="ECO:0007669"/>
    <property type="project" value="TreeGrafter"/>
</dbReference>
<dbReference type="Pfam" id="PF12807">
    <property type="entry name" value="eIF3_p135"/>
    <property type="match status" value="1"/>
</dbReference>
<protein>
    <recommendedName>
        <fullName evidence="2">Clustered mitochondria protein homolog</fullName>
    </recommendedName>
    <alternativeName>
        <fullName evidence="2">Protein TIF31 homolog</fullName>
    </alternativeName>
</protein>
<dbReference type="InterPro" id="IPR011990">
    <property type="entry name" value="TPR-like_helical_dom_sf"/>
</dbReference>
<evidence type="ECO:0000256" key="3">
    <source>
        <dbReference type="SAM" id="MobiDB-lite"/>
    </source>
</evidence>
<dbReference type="Proteomes" id="UP000269793">
    <property type="component" value="Chromosome I"/>
</dbReference>
<dbReference type="InterPro" id="IPR027523">
    <property type="entry name" value="CLU_prot"/>
</dbReference>
<feature type="domain" description="Clu" evidence="4">
    <location>
        <begin position="315"/>
        <end position="577"/>
    </location>
</feature>